<evidence type="ECO:0000313" key="1">
    <source>
        <dbReference type="EMBL" id="KAE8147974.1"/>
    </source>
</evidence>
<dbReference type="AlphaFoldDB" id="A0A5N6TNS5"/>
<name>A0A5N6TNS5_ASPAV</name>
<proteinExistence type="predicted"/>
<dbReference type="Proteomes" id="UP000325780">
    <property type="component" value="Unassembled WGS sequence"/>
</dbReference>
<protein>
    <submittedName>
        <fullName evidence="1">Uncharacterized protein</fullName>
    </submittedName>
</protein>
<organism evidence="1 2">
    <name type="scientific">Aspergillus avenaceus</name>
    <dbReference type="NCBI Taxonomy" id="36643"/>
    <lineage>
        <taxon>Eukaryota</taxon>
        <taxon>Fungi</taxon>
        <taxon>Dikarya</taxon>
        <taxon>Ascomycota</taxon>
        <taxon>Pezizomycotina</taxon>
        <taxon>Eurotiomycetes</taxon>
        <taxon>Eurotiomycetidae</taxon>
        <taxon>Eurotiales</taxon>
        <taxon>Aspergillaceae</taxon>
        <taxon>Aspergillus</taxon>
        <taxon>Aspergillus subgen. Circumdati</taxon>
    </lineage>
</organism>
<reference evidence="1 2" key="1">
    <citation type="submission" date="2019-04" db="EMBL/GenBank/DDBJ databases">
        <title>Friends and foes A comparative genomics study of 23 Aspergillus species from section Flavi.</title>
        <authorList>
            <consortium name="DOE Joint Genome Institute"/>
            <person name="Kjaerbolling I."/>
            <person name="Vesth T."/>
            <person name="Frisvad J.C."/>
            <person name="Nybo J.L."/>
            <person name="Theobald S."/>
            <person name="Kildgaard S."/>
            <person name="Isbrandt T."/>
            <person name="Kuo A."/>
            <person name="Sato A."/>
            <person name="Lyhne E.K."/>
            <person name="Kogle M.E."/>
            <person name="Wiebenga A."/>
            <person name="Kun R.S."/>
            <person name="Lubbers R.J."/>
            <person name="Makela M.R."/>
            <person name="Barry K."/>
            <person name="Chovatia M."/>
            <person name="Clum A."/>
            <person name="Daum C."/>
            <person name="Haridas S."/>
            <person name="He G."/>
            <person name="LaButti K."/>
            <person name="Lipzen A."/>
            <person name="Mondo S."/>
            <person name="Riley R."/>
            <person name="Salamov A."/>
            <person name="Simmons B.A."/>
            <person name="Magnuson J.K."/>
            <person name="Henrissat B."/>
            <person name="Mortensen U.H."/>
            <person name="Larsen T.O."/>
            <person name="Devries R.P."/>
            <person name="Grigoriev I.V."/>
            <person name="Machida M."/>
            <person name="Baker S.E."/>
            <person name="Andersen M.R."/>
        </authorList>
    </citation>
    <scope>NUCLEOTIDE SEQUENCE [LARGE SCALE GENOMIC DNA]</scope>
    <source>
        <strain evidence="1 2">IBT 18842</strain>
    </source>
</reference>
<accession>A0A5N6TNS5</accession>
<dbReference type="EMBL" id="ML742181">
    <property type="protein sequence ID" value="KAE8147974.1"/>
    <property type="molecule type" value="Genomic_DNA"/>
</dbReference>
<evidence type="ECO:0000313" key="2">
    <source>
        <dbReference type="Proteomes" id="UP000325780"/>
    </source>
</evidence>
<keyword evidence="2" id="KW-1185">Reference proteome</keyword>
<sequence>MPETSRELAQAVYMSKPSRHPKRVILRLRVNEFDHCPPTEFDHAIRAYLASTGRAADEHQRRMHHSHIEPFQPREMGQRSFHIILDLEQDMLQDPNFERVEHEVHRVRRNRDGTFLVNRISNPAEERNFVQKMRRFTDVFYPWAR</sequence>
<dbReference type="OrthoDB" id="3943221at2759"/>
<gene>
    <name evidence="1" type="ORF">BDV25DRAFT_159178</name>
</gene>